<dbReference type="InterPro" id="IPR032812">
    <property type="entry name" value="SbsA_Ig"/>
</dbReference>
<comment type="caution">
    <text evidence="3">The sequence shown here is derived from an EMBL/GenBank/DDBJ whole genome shotgun (WGS) entry which is preliminary data.</text>
</comment>
<keyword evidence="4" id="KW-1185">Reference proteome</keyword>
<proteinExistence type="predicted"/>
<dbReference type="Gene3D" id="2.60.120.200">
    <property type="match status" value="1"/>
</dbReference>
<protein>
    <recommendedName>
        <fullName evidence="2">SbsA Ig-like domain-containing protein</fullName>
    </recommendedName>
</protein>
<evidence type="ECO:0000313" key="3">
    <source>
        <dbReference type="EMBL" id="GGC40875.1"/>
    </source>
</evidence>
<dbReference type="Proteomes" id="UP000636010">
    <property type="component" value="Unassembled WGS sequence"/>
</dbReference>
<feature type="domain" description="SbsA Ig-like" evidence="2">
    <location>
        <begin position="69"/>
        <end position="158"/>
    </location>
</feature>
<gene>
    <name evidence="3" type="ORF">GCM10011506_28050</name>
</gene>
<keyword evidence="1" id="KW-0732">Signal</keyword>
<sequence length="439" mass="47107">MELNFKYKQTTMRMLNKTKYLIGAFLLSALVFTGCDDDDSAPALSVTAISATGTSLETGDEVTKDLNGATSATDVPPNAVFEISFDREVDASTATATSVTLTSDGSAATTTVTTSSSVVTVTPTEDLIQGTDYTLTITSAVAASDGGTFSSTTRTFRTAGRSEVVPPQSEAQVGYWKFDGNTEAAVGEFNTVFEQITYATDRFGFQNGAAKFNGASAPGNGDIVEIESDPSLITDSRTISVWFKVDGEDYKAIGSSKFMMGMAAEKGFFFELGDSEVAWIKLATNHKLDPDPNNLKYAVNWSDPNGSGAIGGQISFNYEGSISALIADDNWHQLILAFDAVTSVKTIYLDGNKLMELDIDSETEEYFLKGMAINDSNVEDIIDTNLTFGFAGSRANGATDWANYKTAQNTYKGLMDDVRIFGSALTAQEVQTLYNAERP</sequence>
<dbReference type="SUPFAM" id="SSF49899">
    <property type="entry name" value="Concanavalin A-like lectins/glucanases"/>
    <property type="match status" value="1"/>
</dbReference>
<evidence type="ECO:0000256" key="1">
    <source>
        <dbReference type="ARBA" id="ARBA00022729"/>
    </source>
</evidence>
<dbReference type="Pfam" id="PF13205">
    <property type="entry name" value="Big_5"/>
    <property type="match status" value="1"/>
</dbReference>
<dbReference type="InterPro" id="IPR014755">
    <property type="entry name" value="Cu-Rt/internalin_Ig-like"/>
</dbReference>
<reference evidence="4" key="1">
    <citation type="journal article" date="2019" name="Int. J. Syst. Evol. Microbiol.">
        <title>The Global Catalogue of Microorganisms (GCM) 10K type strain sequencing project: providing services to taxonomists for standard genome sequencing and annotation.</title>
        <authorList>
            <consortium name="The Broad Institute Genomics Platform"/>
            <consortium name="The Broad Institute Genome Sequencing Center for Infectious Disease"/>
            <person name="Wu L."/>
            <person name="Ma J."/>
        </authorList>
    </citation>
    <scope>NUCLEOTIDE SEQUENCE [LARGE SCALE GENOMIC DNA]</scope>
    <source>
        <strain evidence="4">CGMCC 1.10832</strain>
    </source>
</reference>
<evidence type="ECO:0000259" key="2">
    <source>
        <dbReference type="Pfam" id="PF13205"/>
    </source>
</evidence>
<name>A0ABQ1MHK9_9BACT</name>
<evidence type="ECO:0000313" key="4">
    <source>
        <dbReference type="Proteomes" id="UP000636010"/>
    </source>
</evidence>
<accession>A0ABQ1MHK9</accession>
<dbReference type="EMBL" id="BMEC01000009">
    <property type="protein sequence ID" value="GGC40875.1"/>
    <property type="molecule type" value="Genomic_DNA"/>
</dbReference>
<organism evidence="3 4">
    <name type="scientific">Marivirga lumbricoides</name>
    <dbReference type="NCBI Taxonomy" id="1046115"/>
    <lineage>
        <taxon>Bacteria</taxon>
        <taxon>Pseudomonadati</taxon>
        <taxon>Bacteroidota</taxon>
        <taxon>Cytophagia</taxon>
        <taxon>Cytophagales</taxon>
        <taxon>Marivirgaceae</taxon>
        <taxon>Marivirga</taxon>
    </lineage>
</organism>
<dbReference type="PROSITE" id="PS51257">
    <property type="entry name" value="PROKAR_LIPOPROTEIN"/>
    <property type="match status" value="1"/>
</dbReference>
<dbReference type="InterPro" id="IPR013320">
    <property type="entry name" value="ConA-like_dom_sf"/>
</dbReference>
<dbReference type="Gene3D" id="2.60.40.1220">
    <property type="match status" value="1"/>
</dbReference>